<dbReference type="GO" id="GO:0022857">
    <property type="term" value="F:transmembrane transporter activity"/>
    <property type="evidence" value="ECO:0007669"/>
    <property type="project" value="TreeGrafter"/>
</dbReference>
<dbReference type="InterPro" id="IPR023395">
    <property type="entry name" value="MCP_dom_sf"/>
</dbReference>
<evidence type="ECO:0000256" key="7">
    <source>
        <dbReference type="ARBA" id="ARBA00023128"/>
    </source>
</evidence>
<reference evidence="11" key="1">
    <citation type="submission" date="2020-11" db="EMBL/GenBank/DDBJ databases">
        <authorList>
            <consortium name="DOE Joint Genome Institute"/>
            <person name="Ahrendt S."/>
            <person name="Riley R."/>
            <person name="Andreopoulos W."/>
            <person name="Labutti K."/>
            <person name="Pangilinan J."/>
            <person name="Ruiz-Duenas F.J."/>
            <person name="Barrasa J.M."/>
            <person name="Sanchez-Garcia M."/>
            <person name="Camarero S."/>
            <person name="Miyauchi S."/>
            <person name="Serrano A."/>
            <person name="Linde D."/>
            <person name="Babiker R."/>
            <person name="Drula E."/>
            <person name="Ayuso-Fernandez I."/>
            <person name="Pacheco R."/>
            <person name="Padilla G."/>
            <person name="Ferreira P."/>
            <person name="Barriuso J."/>
            <person name="Kellner H."/>
            <person name="Castanera R."/>
            <person name="Alfaro M."/>
            <person name="Ramirez L."/>
            <person name="Pisabarro A.G."/>
            <person name="Kuo A."/>
            <person name="Tritt A."/>
            <person name="Lipzen A."/>
            <person name="He G."/>
            <person name="Yan M."/>
            <person name="Ng V."/>
            <person name="Cullen D."/>
            <person name="Martin F."/>
            <person name="Rosso M.-N."/>
            <person name="Henrissat B."/>
            <person name="Hibbett D."/>
            <person name="Martinez A.T."/>
            <person name="Grigoriev I.V."/>
        </authorList>
    </citation>
    <scope>NUCLEOTIDE SEQUENCE</scope>
    <source>
        <strain evidence="11">AH 40177</strain>
    </source>
</reference>
<evidence type="ECO:0000256" key="5">
    <source>
        <dbReference type="ARBA" id="ARBA00022737"/>
    </source>
</evidence>
<keyword evidence="6 10" id="KW-1133">Transmembrane helix</keyword>
<gene>
    <name evidence="11" type="ORF">BDP27DRAFT_1217831</name>
</gene>
<dbReference type="GO" id="GO:0031966">
    <property type="term" value="C:mitochondrial membrane"/>
    <property type="evidence" value="ECO:0007669"/>
    <property type="project" value="UniProtKB-SubCell"/>
</dbReference>
<dbReference type="AlphaFoldDB" id="A0A9P5U9U7"/>
<comment type="similarity">
    <text evidence="2">Belongs to the mitochondrial carrier (TC 2.A.29) family.</text>
</comment>
<dbReference type="EMBL" id="JADNRY010000025">
    <property type="protein sequence ID" value="KAF9072360.1"/>
    <property type="molecule type" value="Genomic_DNA"/>
</dbReference>
<dbReference type="OrthoDB" id="2954405at2759"/>
<keyword evidence="5" id="KW-0677">Repeat</keyword>
<feature type="transmembrane region" description="Helical" evidence="10">
    <location>
        <begin position="67"/>
        <end position="89"/>
    </location>
</feature>
<comment type="caution">
    <text evidence="11">The sequence shown here is derived from an EMBL/GenBank/DDBJ whole genome shotgun (WGS) entry which is preliminary data.</text>
</comment>
<sequence>MDPVLIVAPIILALASIATPFGGVLVRYRVLYTPNPGIQIQEDVQNREGLHVGYFTIMKRVIRIEGWAGLFKGFIPTLGFVLFVFVLMSTLPRQKYPDPNLALIFPPKSIAVIFFGVLAGLPLEILKIRLELIFYRAIVTSHKLSILGFRNSLKVLLTPYERRRPWTLYTAPGLVLAFILLLVIRTAFLVATLWFLVPILLRPEERQNPLFTGTIIGYSLSFLALAIIIAPLEVIVIRLSVQRNFGDETSSTSSEVEPLLESSHPREDVSEHDTMAPYTGLVDTVRKIGDEEGWKTLFRGWKISLMLPHYLIYQ</sequence>
<evidence type="ECO:0000313" key="11">
    <source>
        <dbReference type="EMBL" id="KAF9072360.1"/>
    </source>
</evidence>
<feature type="transmembrane region" description="Helical" evidence="10">
    <location>
        <begin position="6"/>
        <end position="26"/>
    </location>
</feature>
<evidence type="ECO:0000256" key="4">
    <source>
        <dbReference type="ARBA" id="ARBA00022692"/>
    </source>
</evidence>
<keyword evidence="8 10" id="KW-0472">Membrane</keyword>
<comment type="subcellular location">
    <subcellularLocation>
        <location evidence="1">Mitochondrion membrane</location>
        <topology evidence="1">Multi-pass membrane protein</topology>
    </subcellularLocation>
</comment>
<dbReference type="SUPFAM" id="SSF103506">
    <property type="entry name" value="Mitochondrial carrier"/>
    <property type="match status" value="1"/>
</dbReference>
<dbReference type="PANTHER" id="PTHR45624">
    <property type="entry name" value="MITOCHONDRIAL BASIC AMINO ACIDS TRANSPORTER-RELATED"/>
    <property type="match status" value="1"/>
</dbReference>
<dbReference type="Gene3D" id="1.50.40.10">
    <property type="entry name" value="Mitochondrial carrier domain"/>
    <property type="match status" value="1"/>
</dbReference>
<evidence type="ECO:0000256" key="9">
    <source>
        <dbReference type="SAM" id="MobiDB-lite"/>
    </source>
</evidence>
<dbReference type="Proteomes" id="UP000772434">
    <property type="component" value="Unassembled WGS sequence"/>
</dbReference>
<feature type="transmembrane region" description="Helical" evidence="10">
    <location>
        <begin position="166"/>
        <end position="195"/>
    </location>
</feature>
<keyword evidence="3" id="KW-0813">Transport</keyword>
<evidence type="ECO:0000256" key="2">
    <source>
        <dbReference type="ARBA" id="ARBA00006375"/>
    </source>
</evidence>
<keyword evidence="7" id="KW-0496">Mitochondrion</keyword>
<evidence type="ECO:0000256" key="6">
    <source>
        <dbReference type="ARBA" id="ARBA00022989"/>
    </source>
</evidence>
<proteinExistence type="inferred from homology"/>
<organism evidence="11 12">
    <name type="scientific">Rhodocollybia butyracea</name>
    <dbReference type="NCBI Taxonomy" id="206335"/>
    <lineage>
        <taxon>Eukaryota</taxon>
        <taxon>Fungi</taxon>
        <taxon>Dikarya</taxon>
        <taxon>Basidiomycota</taxon>
        <taxon>Agaricomycotina</taxon>
        <taxon>Agaricomycetes</taxon>
        <taxon>Agaricomycetidae</taxon>
        <taxon>Agaricales</taxon>
        <taxon>Marasmiineae</taxon>
        <taxon>Omphalotaceae</taxon>
        <taxon>Rhodocollybia</taxon>
    </lineage>
</organism>
<feature type="region of interest" description="Disordered" evidence="9">
    <location>
        <begin position="247"/>
        <end position="271"/>
    </location>
</feature>
<evidence type="ECO:0000256" key="1">
    <source>
        <dbReference type="ARBA" id="ARBA00004225"/>
    </source>
</evidence>
<evidence type="ECO:0000313" key="12">
    <source>
        <dbReference type="Proteomes" id="UP000772434"/>
    </source>
</evidence>
<dbReference type="PANTHER" id="PTHR45624:SF10">
    <property type="entry name" value="SLC (SOLUTE CARRIER) HOMOLOG"/>
    <property type="match status" value="1"/>
</dbReference>
<dbReference type="InterPro" id="IPR050567">
    <property type="entry name" value="Mitochondrial_Carrier"/>
</dbReference>
<keyword evidence="12" id="KW-1185">Reference proteome</keyword>
<evidence type="ECO:0000256" key="10">
    <source>
        <dbReference type="SAM" id="Phobius"/>
    </source>
</evidence>
<accession>A0A9P5U9U7</accession>
<feature type="transmembrane region" description="Helical" evidence="10">
    <location>
        <begin position="215"/>
        <end position="236"/>
    </location>
</feature>
<protein>
    <submittedName>
        <fullName evidence="11">Mitochondrial carrier domain-containing protein</fullName>
    </submittedName>
</protein>
<feature type="transmembrane region" description="Helical" evidence="10">
    <location>
        <begin position="109"/>
        <end position="126"/>
    </location>
</feature>
<name>A0A9P5U9U7_9AGAR</name>
<evidence type="ECO:0000256" key="8">
    <source>
        <dbReference type="ARBA" id="ARBA00023136"/>
    </source>
</evidence>
<keyword evidence="4 10" id="KW-0812">Transmembrane</keyword>
<evidence type="ECO:0000256" key="3">
    <source>
        <dbReference type="ARBA" id="ARBA00022448"/>
    </source>
</evidence>